<reference evidence="1" key="1">
    <citation type="journal article" date="2019" name="Environ. Microbiol.">
        <title>Fungal ecological strategies reflected in gene transcription - a case study of two litter decomposers.</title>
        <authorList>
            <person name="Barbi F."/>
            <person name="Kohler A."/>
            <person name="Barry K."/>
            <person name="Baskaran P."/>
            <person name="Daum C."/>
            <person name="Fauchery L."/>
            <person name="Ihrmark K."/>
            <person name="Kuo A."/>
            <person name="LaButti K."/>
            <person name="Lipzen A."/>
            <person name="Morin E."/>
            <person name="Grigoriev I.V."/>
            <person name="Henrissat B."/>
            <person name="Lindahl B."/>
            <person name="Martin F."/>
        </authorList>
    </citation>
    <scope>NUCLEOTIDE SEQUENCE</scope>
    <source>
        <strain evidence="1">JB14</strain>
    </source>
</reference>
<organism evidence="1 2">
    <name type="scientific">Gymnopus androsaceus JB14</name>
    <dbReference type="NCBI Taxonomy" id="1447944"/>
    <lineage>
        <taxon>Eukaryota</taxon>
        <taxon>Fungi</taxon>
        <taxon>Dikarya</taxon>
        <taxon>Basidiomycota</taxon>
        <taxon>Agaricomycotina</taxon>
        <taxon>Agaricomycetes</taxon>
        <taxon>Agaricomycetidae</taxon>
        <taxon>Agaricales</taxon>
        <taxon>Marasmiineae</taxon>
        <taxon>Omphalotaceae</taxon>
        <taxon>Gymnopus</taxon>
    </lineage>
</organism>
<evidence type="ECO:0000313" key="2">
    <source>
        <dbReference type="Proteomes" id="UP000799118"/>
    </source>
</evidence>
<protein>
    <submittedName>
        <fullName evidence="1">Uncharacterized protein</fullName>
    </submittedName>
</protein>
<dbReference type="Proteomes" id="UP000799118">
    <property type="component" value="Unassembled WGS sequence"/>
</dbReference>
<dbReference type="PANTHER" id="PTHR38926">
    <property type="entry name" value="F-BOX DOMAIN CONTAINING PROTEIN, EXPRESSED"/>
    <property type="match status" value="1"/>
</dbReference>
<dbReference type="PANTHER" id="PTHR38926:SF5">
    <property type="entry name" value="F-BOX AND LEUCINE-RICH REPEAT PROTEIN 6"/>
    <property type="match status" value="1"/>
</dbReference>
<keyword evidence="2" id="KW-1185">Reference proteome</keyword>
<dbReference type="SUPFAM" id="SSF52047">
    <property type="entry name" value="RNI-like"/>
    <property type="match status" value="1"/>
</dbReference>
<dbReference type="AlphaFoldDB" id="A0A6A4ICV5"/>
<dbReference type="OrthoDB" id="2898013at2759"/>
<evidence type="ECO:0000313" key="1">
    <source>
        <dbReference type="EMBL" id="KAE9406585.1"/>
    </source>
</evidence>
<sequence length="539" mass="60278">MASSSRCATCGFTNFTPRLNVDTDSVNDRLRSDYGAAASMGVTEQLFLLDKDYQDYSSQIARLQLQIRLLSSRQRQLKEYELKLQSLTSPIRKLPNEVLVSIFDHLCKDNRMQERPDLNHDRFKWPNGEDGSTDMPALVISSVCSRWRQLSLSYSALWSRISLILGVEDISEESLAASQGFISTVKLYIERSAASLLRLKIYAVGDFDPDESTRHPALSLLGQHIHRWQHLKVIAVCPISRELFSIPAQVHGFPILDKVEFDSIDIIDLEFFGQAPKLRHLLEPGSKGGSNKILDFCPNLTSLQLHPDIWQQQGFPKAATAPRPFTTLKLLSVILSNSPEEKRLLDVVLSSFICPSLTSLTLERAVDEDPMGEASPWPAHTIELSLIRSSCPLTNLSIRGLQPSDADLVCMFKHLPFLTSLNVEDPGNLETDSSKTITPALIQSLHSFTSSTLRPSSTPLLPKLRHLSLNDAGFVDMIESRCLPHADARRMGIDPLRSLVLKSWNRTAASLEEVADIYKPLRLLEEEAGFRLIVNGVLD</sequence>
<dbReference type="Gene3D" id="3.80.10.10">
    <property type="entry name" value="Ribonuclease Inhibitor"/>
    <property type="match status" value="1"/>
</dbReference>
<dbReference type="Gene3D" id="1.20.1280.50">
    <property type="match status" value="1"/>
</dbReference>
<proteinExistence type="predicted"/>
<dbReference type="EMBL" id="ML769401">
    <property type="protein sequence ID" value="KAE9406585.1"/>
    <property type="molecule type" value="Genomic_DNA"/>
</dbReference>
<dbReference type="InterPro" id="IPR032675">
    <property type="entry name" value="LRR_dom_sf"/>
</dbReference>
<name>A0A6A4ICV5_9AGAR</name>
<accession>A0A6A4ICV5</accession>
<gene>
    <name evidence="1" type="ORF">BT96DRAFT_915280</name>
</gene>